<sequence>MVFASSGSGAQDQSAGRSKGGDGPDRVQVADMLLYVELYRVIRIGKRSQCPTIKILRAAG</sequence>
<evidence type="ECO:0000313" key="2">
    <source>
        <dbReference type="EMBL" id="EMI19849.1"/>
    </source>
</evidence>
<gene>
    <name evidence="2" type="ORF">RMSM_03238</name>
</gene>
<keyword evidence="3" id="KW-1185">Reference proteome</keyword>
<comment type="caution">
    <text evidence="2">The sequence shown here is derived from an EMBL/GenBank/DDBJ whole genome shotgun (WGS) entry which is preliminary data.</text>
</comment>
<protein>
    <submittedName>
        <fullName evidence="2">Uncharacterized protein</fullName>
    </submittedName>
</protein>
<evidence type="ECO:0000313" key="3">
    <source>
        <dbReference type="Proteomes" id="UP000011991"/>
    </source>
</evidence>
<organism evidence="2 3">
    <name type="scientific">Rhodopirellula maiorica SM1</name>
    <dbReference type="NCBI Taxonomy" id="1265738"/>
    <lineage>
        <taxon>Bacteria</taxon>
        <taxon>Pseudomonadati</taxon>
        <taxon>Planctomycetota</taxon>
        <taxon>Planctomycetia</taxon>
        <taxon>Pirellulales</taxon>
        <taxon>Pirellulaceae</taxon>
        <taxon>Novipirellula</taxon>
    </lineage>
</organism>
<accession>M5S109</accession>
<feature type="region of interest" description="Disordered" evidence="1">
    <location>
        <begin position="1"/>
        <end position="26"/>
    </location>
</feature>
<dbReference type="EMBL" id="ANOG01000470">
    <property type="protein sequence ID" value="EMI19849.1"/>
    <property type="molecule type" value="Genomic_DNA"/>
</dbReference>
<reference evidence="2 3" key="1">
    <citation type="journal article" date="2013" name="Mar. Genomics">
        <title>Expression of sulfatases in Rhodopirellula baltica and the diversity of sulfatases in the genus Rhodopirellula.</title>
        <authorList>
            <person name="Wegner C.E."/>
            <person name="Richter-Heitmann T."/>
            <person name="Klindworth A."/>
            <person name="Klockow C."/>
            <person name="Richter M."/>
            <person name="Achstetter T."/>
            <person name="Glockner F.O."/>
            <person name="Harder J."/>
        </authorList>
    </citation>
    <scope>NUCLEOTIDE SEQUENCE [LARGE SCALE GENOMIC DNA]</scope>
    <source>
        <strain evidence="2 3">SM1</strain>
    </source>
</reference>
<name>M5S109_9BACT</name>
<dbReference type="AlphaFoldDB" id="M5S109"/>
<evidence type="ECO:0000256" key="1">
    <source>
        <dbReference type="SAM" id="MobiDB-lite"/>
    </source>
</evidence>
<feature type="compositionally biased region" description="Low complexity" evidence="1">
    <location>
        <begin position="1"/>
        <end position="17"/>
    </location>
</feature>
<proteinExistence type="predicted"/>
<dbReference type="Proteomes" id="UP000011991">
    <property type="component" value="Unassembled WGS sequence"/>
</dbReference>